<gene>
    <name evidence="1" type="ORF">S01H1_20710</name>
</gene>
<dbReference type="AlphaFoldDB" id="X0TPR1"/>
<comment type="caution">
    <text evidence="1">The sequence shown here is derived from an EMBL/GenBank/DDBJ whole genome shotgun (WGS) entry which is preliminary data.</text>
</comment>
<reference evidence="1" key="1">
    <citation type="journal article" date="2014" name="Front. Microbiol.">
        <title>High frequency of phylogenetically diverse reductive dehalogenase-homologous genes in deep subseafloor sedimentary metagenomes.</title>
        <authorList>
            <person name="Kawai M."/>
            <person name="Futagami T."/>
            <person name="Toyoda A."/>
            <person name="Takaki Y."/>
            <person name="Nishi S."/>
            <person name="Hori S."/>
            <person name="Arai W."/>
            <person name="Tsubouchi T."/>
            <person name="Morono Y."/>
            <person name="Uchiyama I."/>
            <person name="Ito T."/>
            <person name="Fujiyama A."/>
            <person name="Inagaki F."/>
            <person name="Takami H."/>
        </authorList>
    </citation>
    <scope>NUCLEOTIDE SEQUENCE</scope>
    <source>
        <strain evidence="1">Expedition CK06-06</strain>
    </source>
</reference>
<dbReference type="EMBL" id="BARS01011378">
    <property type="protein sequence ID" value="GAF89236.1"/>
    <property type="molecule type" value="Genomic_DNA"/>
</dbReference>
<feature type="non-terminal residue" evidence="1">
    <location>
        <position position="1"/>
    </location>
</feature>
<accession>X0TPR1</accession>
<name>X0TPR1_9ZZZZ</name>
<organism evidence="1">
    <name type="scientific">marine sediment metagenome</name>
    <dbReference type="NCBI Taxonomy" id="412755"/>
    <lineage>
        <taxon>unclassified sequences</taxon>
        <taxon>metagenomes</taxon>
        <taxon>ecological metagenomes</taxon>
    </lineage>
</organism>
<protein>
    <submittedName>
        <fullName evidence="1">Uncharacterized protein</fullName>
    </submittedName>
</protein>
<sequence length="31" mass="3740">QNWRGSTEGAEGRWQDYILYRHTPFFLKAVL</sequence>
<evidence type="ECO:0000313" key="1">
    <source>
        <dbReference type="EMBL" id="GAF89236.1"/>
    </source>
</evidence>
<proteinExistence type="predicted"/>